<accession>A0A021VKS0</accession>
<dbReference type="InterPro" id="IPR006549">
    <property type="entry name" value="HAD-SF_hydro_IIIA"/>
</dbReference>
<dbReference type="GO" id="GO:0046872">
    <property type="term" value="F:metal ion binding"/>
    <property type="evidence" value="ECO:0007669"/>
    <property type="project" value="UniProtKB-KW"/>
</dbReference>
<evidence type="ECO:0000256" key="3">
    <source>
        <dbReference type="ARBA" id="ARBA00022490"/>
    </source>
</evidence>
<dbReference type="EMBL" id="AXCW01000499">
    <property type="protein sequence ID" value="EYR61814.1"/>
    <property type="molecule type" value="Genomic_DNA"/>
</dbReference>
<evidence type="ECO:0000256" key="7">
    <source>
        <dbReference type="ARBA" id="ARBA00031828"/>
    </source>
</evidence>
<dbReference type="Proteomes" id="UP000019753">
    <property type="component" value="Unassembled WGS sequence"/>
</dbReference>
<dbReference type="GO" id="GO:0016791">
    <property type="term" value="F:phosphatase activity"/>
    <property type="evidence" value="ECO:0007669"/>
    <property type="project" value="InterPro"/>
</dbReference>
<evidence type="ECO:0000313" key="9">
    <source>
        <dbReference type="Proteomes" id="UP000019753"/>
    </source>
</evidence>
<protein>
    <recommendedName>
        <fullName evidence="7">D,D-heptose 1,7-bisphosphate phosphatase</fullName>
    </recommendedName>
</protein>
<evidence type="ECO:0000256" key="1">
    <source>
        <dbReference type="ARBA" id="ARBA00004496"/>
    </source>
</evidence>
<name>A0A021VKS0_9CELL</name>
<comment type="similarity">
    <text evidence="2">Belongs to the GmhB family.</text>
</comment>
<dbReference type="PANTHER" id="PTHR42891">
    <property type="entry name" value="D-GLYCERO-BETA-D-MANNO-HEPTOSE-1,7-BISPHOSPHATE 7-PHOSPHATASE"/>
    <property type="match status" value="1"/>
</dbReference>
<evidence type="ECO:0000313" key="8">
    <source>
        <dbReference type="EMBL" id="EYR61814.1"/>
    </source>
</evidence>
<dbReference type="InterPro" id="IPR004446">
    <property type="entry name" value="Heptose_bisP_phosphatase"/>
</dbReference>
<dbReference type="Gene3D" id="3.40.50.1000">
    <property type="entry name" value="HAD superfamily/HAD-like"/>
    <property type="match status" value="1"/>
</dbReference>
<dbReference type="PANTHER" id="PTHR42891:SF1">
    <property type="entry name" value="D-GLYCERO-BETA-D-MANNO-HEPTOSE-1,7-BISPHOSPHATE 7-PHOSPHATASE"/>
    <property type="match status" value="1"/>
</dbReference>
<feature type="non-terminal residue" evidence="8">
    <location>
        <position position="1"/>
    </location>
</feature>
<proteinExistence type="inferred from homology"/>
<dbReference type="AlphaFoldDB" id="A0A021VKS0"/>
<evidence type="ECO:0000256" key="5">
    <source>
        <dbReference type="ARBA" id="ARBA00022801"/>
    </source>
</evidence>
<evidence type="ECO:0000256" key="4">
    <source>
        <dbReference type="ARBA" id="ARBA00022723"/>
    </source>
</evidence>
<evidence type="ECO:0000256" key="6">
    <source>
        <dbReference type="ARBA" id="ARBA00023277"/>
    </source>
</evidence>
<keyword evidence="4" id="KW-0479">Metal-binding</keyword>
<comment type="subcellular location">
    <subcellularLocation>
        <location evidence="1">Cytoplasm</location>
    </subcellularLocation>
</comment>
<dbReference type="GO" id="GO:0005975">
    <property type="term" value="P:carbohydrate metabolic process"/>
    <property type="evidence" value="ECO:0007669"/>
    <property type="project" value="InterPro"/>
</dbReference>
<dbReference type="InterPro" id="IPR023214">
    <property type="entry name" value="HAD_sf"/>
</dbReference>
<keyword evidence="3" id="KW-0963">Cytoplasm</keyword>
<organism evidence="8 9">
    <name type="scientific">Actinotalea ferrariae CF5-4</name>
    <dbReference type="NCBI Taxonomy" id="948458"/>
    <lineage>
        <taxon>Bacteria</taxon>
        <taxon>Bacillati</taxon>
        <taxon>Actinomycetota</taxon>
        <taxon>Actinomycetes</taxon>
        <taxon>Micrococcales</taxon>
        <taxon>Cellulomonadaceae</taxon>
        <taxon>Actinotalea</taxon>
    </lineage>
</organism>
<dbReference type="InterPro" id="IPR036412">
    <property type="entry name" value="HAD-like_sf"/>
</dbReference>
<dbReference type="Gene3D" id="3.90.550.10">
    <property type="entry name" value="Spore Coat Polysaccharide Biosynthesis Protein SpsA, Chain A"/>
    <property type="match status" value="1"/>
</dbReference>
<keyword evidence="5 8" id="KW-0378">Hydrolase</keyword>
<dbReference type="NCBIfam" id="TIGR01662">
    <property type="entry name" value="HAD-SF-IIIA"/>
    <property type="match status" value="1"/>
</dbReference>
<dbReference type="GO" id="GO:0005737">
    <property type="term" value="C:cytoplasm"/>
    <property type="evidence" value="ECO:0007669"/>
    <property type="project" value="UniProtKB-SubCell"/>
</dbReference>
<feature type="non-terminal residue" evidence="8">
    <location>
        <position position="359"/>
    </location>
</feature>
<reference evidence="8 9" key="1">
    <citation type="submission" date="2014-01" db="EMBL/GenBank/DDBJ databases">
        <title>Actinotalea ferrariae CF5-4.</title>
        <authorList>
            <person name="Chen F."/>
            <person name="Li Y."/>
            <person name="Wang G."/>
        </authorList>
    </citation>
    <scope>NUCLEOTIDE SEQUENCE [LARGE SCALE GENOMIC DNA]</scope>
    <source>
        <strain evidence="8 9">CF5-4</strain>
    </source>
</reference>
<gene>
    <name evidence="8" type="ORF">N866_15860</name>
</gene>
<dbReference type="NCBIfam" id="TIGR01656">
    <property type="entry name" value="Histidinol-ppas"/>
    <property type="match status" value="1"/>
</dbReference>
<dbReference type="RefSeq" id="WP_034229838.1">
    <property type="nucleotide sequence ID" value="NZ_AXCW01000499.1"/>
</dbReference>
<sequence>DVAAVQARLEVPLPADRRPTDWERSTRGLEGAHWATADMAYRRAALEAVDGFDERFPRAYREDADLALRVRRAGWRLERGTRVTTHPVRPADDAVSVRVQAGAADDALMRALHGPAWRDDAETGRGRFPWHVATVGAAALAVGGTVLRRPRLAAAGGTAWLALFADFARVRIQPGPRPGEEGWRAEWQRMLLTSARIPFAAVRHRLTGTLAHGGALGRPVEATPWPLPVAAVLFDRDGTLVHDVPYNGDPDQVRIVDGASAVLDALRARGVRVGVVTNQSGIARGIVTAAQVDAVNARIEAELGPFDTWQQCPHGSDDRCACRKPGPLLVLRAAAALGVHPAACAVVGDIGADMGAAAA</sequence>
<dbReference type="InterPro" id="IPR029044">
    <property type="entry name" value="Nucleotide-diphossugar_trans"/>
</dbReference>
<dbReference type="SUPFAM" id="SSF53448">
    <property type="entry name" value="Nucleotide-diphospho-sugar transferases"/>
    <property type="match status" value="1"/>
</dbReference>
<dbReference type="OrthoDB" id="9781367at2"/>
<dbReference type="SUPFAM" id="SSF56784">
    <property type="entry name" value="HAD-like"/>
    <property type="match status" value="1"/>
</dbReference>
<dbReference type="InterPro" id="IPR006543">
    <property type="entry name" value="Histidinol-phos"/>
</dbReference>
<dbReference type="Pfam" id="PF00702">
    <property type="entry name" value="Hydrolase"/>
    <property type="match status" value="1"/>
</dbReference>
<keyword evidence="6" id="KW-0119">Carbohydrate metabolism</keyword>
<evidence type="ECO:0000256" key="2">
    <source>
        <dbReference type="ARBA" id="ARBA00005628"/>
    </source>
</evidence>
<keyword evidence="9" id="KW-1185">Reference proteome</keyword>
<comment type="caution">
    <text evidence="8">The sequence shown here is derived from an EMBL/GenBank/DDBJ whole genome shotgun (WGS) entry which is preliminary data.</text>
</comment>